<feature type="binding site" evidence="18">
    <location>
        <position position="156"/>
    </location>
    <ligand>
        <name>ATP</name>
        <dbReference type="ChEBI" id="CHEBI:30616"/>
    </ligand>
</feature>
<keyword evidence="11" id="KW-0472">Membrane</keyword>
<keyword evidence="10" id="KW-0496">Mitochondrion</keyword>
<dbReference type="Gene3D" id="3.40.50.11260">
    <property type="match status" value="1"/>
</dbReference>
<dbReference type="Pfam" id="PF00183">
    <property type="entry name" value="HSP90"/>
    <property type="match status" value="1"/>
</dbReference>
<keyword evidence="7 18" id="KW-0067">ATP-binding</keyword>
<evidence type="ECO:0000256" key="4">
    <source>
        <dbReference type="ARBA" id="ARBA00022553"/>
    </source>
</evidence>
<keyword evidence="20" id="KW-0346">Stress response</keyword>
<dbReference type="FunFam" id="3.30.230.80:FF:000004">
    <property type="entry name" value="Heat shock protein 75 kDa"/>
    <property type="match status" value="1"/>
</dbReference>
<dbReference type="Gene3D" id="1.20.120.790">
    <property type="entry name" value="Heat shock protein 90, C-terminal domain"/>
    <property type="match status" value="1"/>
</dbReference>
<evidence type="ECO:0000256" key="13">
    <source>
        <dbReference type="ARBA" id="ARBA00057498"/>
    </source>
</evidence>
<dbReference type="Pfam" id="PF13589">
    <property type="entry name" value="HATPase_c_3"/>
    <property type="match status" value="1"/>
</dbReference>
<evidence type="ECO:0000256" key="6">
    <source>
        <dbReference type="ARBA" id="ARBA00022792"/>
    </source>
</evidence>
<evidence type="ECO:0000256" key="19">
    <source>
        <dbReference type="SAM" id="MobiDB-lite"/>
    </source>
</evidence>
<sequence>MLRSLARTALAARAHIAASPVATPTAKTFYSTALRSTAIPVGRKTGHIAYNSIRSFATESSTSADQDQEERVIGETKKKTFQAETRKLLDIVTHSLYSEKEVFVRELVSNASDALEKLRHSQLTDASLDSGKPMEIHISVDEAKNTFTIQDFGIGMTEEEAISNLGTIARSGSKAFLENLEGESGAASTKDKIIGQFGVGFYSAFMVGSEIKVYTRSATPGSKGYCWTSDGSGSYEIAEAENVAVGTKIVIKLRDECKEYAKEAVVEAIIKKYSNFVDYPVHLNNKKINAVQPLWTKDKNDITEQEHIEFYRYVAGAWDNPQFKLVYKTDSPLAISSLLYIPQRHMEVLGMQREEPGVSLYSRKVMIQAKSKALLPEWLRFVKGVVDCEDLPLNVSRELLQDQSLSKLRQVLTGRVIKWMENEAKVDPKTYNHFFEEFGTFIKEGVCTENESTRPNVAKLLRYESSAGASGDVISLKEYVDRMKPGQENIYYTCVPKRKFAEESPYFEEFKEKGIEVLFLYDTVDEFVVNNLRQVGQHKLVSIDAADIKDPVLDGSSSKDGAKDDDKKEEDPVAKEEAKLEGERVAEWFRDTLGMQVRKVDVSKRHMSHPAVVTEHDSPAVRKMMAMMSGAAKVGEDNLPPTPTNLEINVHHPIIKKLWSVKNQDPAFARQVAEQIYDNALIAAGVLDDPRSMLKRLNTIMEASLSASASSKSKDTVMQSKKIEVVEGEKV</sequence>
<feature type="binding site" evidence="18">
    <location>
        <begin position="171"/>
        <end position="172"/>
    </location>
    <ligand>
        <name>ATP</name>
        <dbReference type="ChEBI" id="CHEBI:30616"/>
    </ligand>
</feature>
<evidence type="ECO:0000256" key="14">
    <source>
        <dbReference type="ARBA" id="ARBA00066161"/>
    </source>
</evidence>
<dbReference type="InterPro" id="IPR001404">
    <property type="entry name" value="Hsp90_fam"/>
</dbReference>
<dbReference type="GO" id="GO:0016887">
    <property type="term" value="F:ATP hydrolysis activity"/>
    <property type="evidence" value="ECO:0007669"/>
    <property type="project" value="InterPro"/>
</dbReference>
<dbReference type="GO" id="GO:0005759">
    <property type="term" value="C:mitochondrial matrix"/>
    <property type="evidence" value="ECO:0007669"/>
    <property type="project" value="UniProtKB-SubCell"/>
</dbReference>
<dbReference type="STRING" id="1314771.A0A197K208"/>
<evidence type="ECO:0000256" key="2">
    <source>
        <dbReference type="ARBA" id="ARBA00004305"/>
    </source>
</evidence>
<dbReference type="FunFam" id="3.40.50.11260:FF:000004">
    <property type="entry name" value="Heat shock protein 75 mitochondrial"/>
    <property type="match status" value="1"/>
</dbReference>
<name>A0A197K208_9FUNG</name>
<keyword evidence="12" id="KW-0143">Chaperone</keyword>
<evidence type="ECO:0000256" key="9">
    <source>
        <dbReference type="ARBA" id="ARBA00022990"/>
    </source>
</evidence>
<dbReference type="EMBL" id="KV442028">
    <property type="protein sequence ID" value="OAQ31647.1"/>
    <property type="molecule type" value="Genomic_DNA"/>
</dbReference>
<protein>
    <recommendedName>
        <fullName evidence="15">Heat shock protein 75 kDa, mitochondrial</fullName>
    </recommendedName>
    <alternativeName>
        <fullName evidence="17">TNFR-associated protein 1</fullName>
    </alternativeName>
    <alternativeName>
        <fullName evidence="16">Tumor necrosis factor type 1 receptor-associated protein</fullName>
    </alternativeName>
</protein>
<dbReference type="InterPro" id="IPR037196">
    <property type="entry name" value="HSP90_C"/>
</dbReference>
<dbReference type="GO" id="GO:0051082">
    <property type="term" value="F:unfolded protein binding"/>
    <property type="evidence" value="ECO:0007669"/>
    <property type="project" value="InterPro"/>
</dbReference>
<feature type="binding site" evidence="18">
    <location>
        <position position="110"/>
    </location>
    <ligand>
        <name>ATP</name>
        <dbReference type="ChEBI" id="CHEBI:30616"/>
    </ligand>
</feature>
<keyword evidence="5 18" id="KW-0547">Nucleotide-binding</keyword>
<keyword evidence="9" id="KW-0007">Acetylation</keyword>
<proteinExistence type="inferred from homology"/>
<evidence type="ECO:0000256" key="8">
    <source>
        <dbReference type="ARBA" id="ARBA00022946"/>
    </source>
</evidence>
<evidence type="ECO:0000313" key="20">
    <source>
        <dbReference type="EMBL" id="OAQ31647.1"/>
    </source>
</evidence>
<evidence type="ECO:0000256" key="3">
    <source>
        <dbReference type="ARBA" id="ARBA00008239"/>
    </source>
</evidence>
<feature type="binding site" evidence="18">
    <location>
        <position position="247"/>
    </location>
    <ligand>
        <name>ATP</name>
        <dbReference type="ChEBI" id="CHEBI:30616"/>
    </ligand>
</feature>
<evidence type="ECO:0000256" key="18">
    <source>
        <dbReference type="PIRSR" id="PIRSR002583-1"/>
    </source>
</evidence>
<dbReference type="InterPro" id="IPR036890">
    <property type="entry name" value="HATPase_C_sf"/>
</dbReference>
<evidence type="ECO:0000256" key="16">
    <source>
        <dbReference type="ARBA" id="ARBA00076190"/>
    </source>
</evidence>
<dbReference type="NCBIfam" id="NF003555">
    <property type="entry name" value="PRK05218.1"/>
    <property type="match status" value="1"/>
</dbReference>
<evidence type="ECO:0000256" key="17">
    <source>
        <dbReference type="ARBA" id="ARBA00080766"/>
    </source>
</evidence>
<feature type="binding site" evidence="18">
    <location>
        <position position="397"/>
    </location>
    <ligand>
        <name>ATP</name>
        <dbReference type="ChEBI" id="CHEBI:30616"/>
    </ligand>
</feature>
<dbReference type="GO" id="GO:0140662">
    <property type="term" value="F:ATP-dependent protein folding chaperone"/>
    <property type="evidence" value="ECO:0007669"/>
    <property type="project" value="InterPro"/>
</dbReference>
<feature type="compositionally biased region" description="Basic and acidic residues" evidence="19">
    <location>
        <begin position="560"/>
        <end position="579"/>
    </location>
</feature>
<dbReference type="SUPFAM" id="SSF110942">
    <property type="entry name" value="HSP90 C-terminal domain"/>
    <property type="match status" value="1"/>
</dbReference>
<evidence type="ECO:0000256" key="7">
    <source>
        <dbReference type="ARBA" id="ARBA00022840"/>
    </source>
</evidence>
<comment type="subunit">
    <text evidence="14">Binds to the intracellular domain of tumor necrosis factor type 1 receptor. Binds to RB1. Interacts with SRC. Interacts with SDHA.</text>
</comment>
<feature type="binding site" evidence="18">
    <location>
        <position position="106"/>
    </location>
    <ligand>
        <name>ATP</name>
        <dbReference type="ChEBI" id="CHEBI:30616"/>
    </ligand>
</feature>
<evidence type="ECO:0000256" key="11">
    <source>
        <dbReference type="ARBA" id="ARBA00023136"/>
    </source>
</evidence>
<dbReference type="FunFam" id="3.30.565.10:FF:000021">
    <property type="entry name" value="Heat shock protein 75 kDa, mitochondrial"/>
    <property type="match status" value="1"/>
</dbReference>
<dbReference type="GO" id="GO:0005743">
    <property type="term" value="C:mitochondrial inner membrane"/>
    <property type="evidence" value="ECO:0007669"/>
    <property type="project" value="UniProtKB-SubCell"/>
</dbReference>
<dbReference type="AlphaFoldDB" id="A0A197K208"/>
<dbReference type="FunFam" id="1.20.120.790:FF:000004">
    <property type="entry name" value="Heat shock protein 75 kDa"/>
    <property type="match status" value="1"/>
</dbReference>
<dbReference type="GO" id="GO:0005524">
    <property type="term" value="F:ATP binding"/>
    <property type="evidence" value="ECO:0007669"/>
    <property type="project" value="UniProtKB-KW"/>
</dbReference>
<keyword evidence="8" id="KW-0809">Transit peptide</keyword>
<dbReference type="PIRSF" id="PIRSF002583">
    <property type="entry name" value="Hsp90"/>
    <property type="match status" value="1"/>
</dbReference>
<dbReference type="Gene3D" id="3.30.565.10">
    <property type="entry name" value="Histidine kinase-like ATPase, C-terminal domain"/>
    <property type="match status" value="1"/>
</dbReference>
<dbReference type="Gene3D" id="3.30.230.80">
    <property type="match status" value="1"/>
</dbReference>
<keyword evidence="21" id="KW-1185">Reference proteome</keyword>
<dbReference type="Proteomes" id="UP000078512">
    <property type="component" value="Unassembled WGS sequence"/>
</dbReference>
<reference evidence="20 21" key="1">
    <citation type="submission" date="2016-05" db="EMBL/GenBank/DDBJ databases">
        <title>Genome sequencing reveals origins of a unique bacterial endosymbiosis in the earliest lineages of terrestrial Fungi.</title>
        <authorList>
            <consortium name="DOE Joint Genome Institute"/>
            <person name="Uehling J."/>
            <person name="Gryganskyi A."/>
            <person name="Hameed K."/>
            <person name="Tschaplinski T."/>
            <person name="Misztal P."/>
            <person name="Wu S."/>
            <person name="Desiro A."/>
            <person name="Vande Pol N."/>
            <person name="Du Z.-Y."/>
            <person name="Zienkiewicz A."/>
            <person name="Zienkiewicz K."/>
            <person name="Morin E."/>
            <person name="Tisserant E."/>
            <person name="Splivallo R."/>
            <person name="Hainaut M."/>
            <person name="Henrissat B."/>
            <person name="Ohm R."/>
            <person name="Kuo A."/>
            <person name="Yan J."/>
            <person name="Lipzen A."/>
            <person name="Nolan M."/>
            <person name="Labutti K."/>
            <person name="Barry K."/>
            <person name="Goldstein A."/>
            <person name="Labbe J."/>
            <person name="Schadt C."/>
            <person name="Tuskan G."/>
            <person name="Grigoriev I."/>
            <person name="Martin F."/>
            <person name="Vilgalys R."/>
            <person name="Bonito G."/>
        </authorList>
    </citation>
    <scope>NUCLEOTIDE SEQUENCE [LARGE SCALE GENOMIC DNA]</scope>
    <source>
        <strain evidence="20 21">AG-77</strain>
    </source>
</reference>
<dbReference type="InterPro" id="IPR020575">
    <property type="entry name" value="Hsp90_N"/>
</dbReference>
<comment type="similarity">
    <text evidence="3">Belongs to the heat shock protein 90 family.</text>
</comment>
<dbReference type="GO" id="GO:0019901">
    <property type="term" value="F:protein kinase binding"/>
    <property type="evidence" value="ECO:0007669"/>
    <property type="project" value="UniProtKB-ARBA"/>
</dbReference>
<dbReference type="PRINTS" id="PR00775">
    <property type="entry name" value="HEATSHOCK90"/>
</dbReference>
<accession>A0A197K208</accession>
<dbReference type="CDD" id="cd16927">
    <property type="entry name" value="HATPase_Hsp90-like"/>
    <property type="match status" value="1"/>
</dbReference>
<feature type="binding site" evidence="18">
    <location>
        <begin position="196"/>
        <end position="201"/>
    </location>
    <ligand>
        <name>ATP</name>
        <dbReference type="ChEBI" id="CHEBI:30616"/>
    </ligand>
</feature>
<gene>
    <name evidence="20" type="ORF">K457DRAFT_145010</name>
</gene>
<evidence type="ECO:0000256" key="12">
    <source>
        <dbReference type="ARBA" id="ARBA00023186"/>
    </source>
</evidence>
<feature type="binding site" evidence="18">
    <location>
        <position position="164"/>
    </location>
    <ligand>
        <name>ATP</name>
        <dbReference type="ChEBI" id="CHEBI:30616"/>
    </ligand>
</feature>
<dbReference type="InterPro" id="IPR020568">
    <property type="entry name" value="Ribosomal_Su5_D2-typ_SF"/>
</dbReference>
<feature type="region of interest" description="Disordered" evidence="19">
    <location>
        <begin position="552"/>
        <end position="579"/>
    </location>
</feature>
<organism evidence="20 21">
    <name type="scientific">Linnemannia elongata AG-77</name>
    <dbReference type="NCBI Taxonomy" id="1314771"/>
    <lineage>
        <taxon>Eukaryota</taxon>
        <taxon>Fungi</taxon>
        <taxon>Fungi incertae sedis</taxon>
        <taxon>Mucoromycota</taxon>
        <taxon>Mortierellomycotina</taxon>
        <taxon>Mortierellomycetes</taxon>
        <taxon>Mortierellales</taxon>
        <taxon>Mortierellaceae</taxon>
        <taxon>Linnemannia</taxon>
    </lineage>
</organism>
<evidence type="ECO:0000256" key="5">
    <source>
        <dbReference type="ARBA" id="ARBA00022741"/>
    </source>
</evidence>
<evidence type="ECO:0000313" key="21">
    <source>
        <dbReference type="Proteomes" id="UP000078512"/>
    </source>
</evidence>
<dbReference type="HAMAP" id="MF_00505">
    <property type="entry name" value="HSP90"/>
    <property type="match status" value="1"/>
</dbReference>
<dbReference type="SUPFAM" id="SSF54211">
    <property type="entry name" value="Ribosomal protein S5 domain 2-like"/>
    <property type="match status" value="1"/>
</dbReference>
<comment type="function">
    <text evidence="13">Chaperone that expresses an ATPase activity. Involved in maintaining mitochondrial function and polarization, downstream of PINK1 and mitochondrial complex I. Is a negative regulator of mitochondrial respiration able to modulate the balance between oxidative phosphorylation and aerobic glycolysis. The impact of TRAP1 on mitochondrial respiration is probably mediated by modulation of mitochondrial SRC and inhibition of SDHA.</text>
</comment>
<dbReference type="OrthoDB" id="28737at2759"/>
<feature type="binding site" evidence="18">
    <location>
        <position position="151"/>
    </location>
    <ligand>
        <name>ATP</name>
        <dbReference type="ChEBI" id="CHEBI:30616"/>
    </ligand>
</feature>
<evidence type="ECO:0000256" key="10">
    <source>
        <dbReference type="ARBA" id="ARBA00023128"/>
    </source>
</evidence>
<evidence type="ECO:0000256" key="1">
    <source>
        <dbReference type="ARBA" id="ARBA00004273"/>
    </source>
</evidence>
<dbReference type="PANTHER" id="PTHR11528">
    <property type="entry name" value="HEAT SHOCK PROTEIN 90 FAMILY MEMBER"/>
    <property type="match status" value="1"/>
</dbReference>
<keyword evidence="4" id="KW-0597">Phosphoprotein</keyword>
<dbReference type="SUPFAM" id="SSF55874">
    <property type="entry name" value="ATPase domain of HSP90 chaperone/DNA topoisomerase II/histidine kinase"/>
    <property type="match status" value="1"/>
</dbReference>
<evidence type="ECO:0000256" key="15">
    <source>
        <dbReference type="ARBA" id="ARBA00073018"/>
    </source>
</evidence>
<comment type="subcellular location">
    <subcellularLocation>
        <location evidence="1">Mitochondrion inner membrane</location>
    </subcellularLocation>
    <subcellularLocation>
        <location evidence="2">Mitochondrion matrix</location>
    </subcellularLocation>
</comment>
<keyword evidence="6" id="KW-0999">Mitochondrion inner membrane</keyword>